<dbReference type="Proteomes" id="UP000251714">
    <property type="component" value="Unassembled WGS sequence"/>
</dbReference>
<feature type="signal peptide" evidence="2">
    <location>
        <begin position="1"/>
        <end position="19"/>
    </location>
</feature>
<evidence type="ECO:0000313" key="3">
    <source>
        <dbReference type="EMBL" id="RBA21996.1"/>
    </source>
</evidence>
<evidence type="ECO:0008006" key="5">
    <source>
        <dbReference type="Google" id="ProtNLM"/>
    </source>
</evidence>
<organism evidence="3 4">
    <name type="scientific">Gibberella intermedia</name>
    <name type="common">Bulb rot disease fungus</name>
    <name type="synonym">Fusarium proliferatum</name>
    <dbReference type="NCBI Taxonomy" id="948311"/>
    <lineage>
        <taxon>Eukaryota</taxon>
        <taxon>Fungi</taxon>
        <taxon>Dikarya</taxon>
        <taxon>Ascomycota</taxon>
        <taxon>Pezizomycotina</taxon>
        <taxon>Sordariomycetes</taxon>
        <taxon>Hypocreomycetidae</taxon>
        <taxon>Hypocreales</taxon>
        <taxon>Nectriaceae</taxon>
        <taxon>Fusarium</taxon>
        <taxon>Fusarium fujikuroi species complex</taxon>
    </lineage>
</organism>
<accession>A0A365NMR8</accession>
<protein>
    <recommendedName>
        <fullName evidence="5">PA14 domain-containing protein</fullName>
    </recommendedName>
</protein>
<evidence type="ECO:0000313" key="4">
    <source>
        <dbReference type="Proteomes" id="UP000251714"/>
    </source>
</evidence>
<dbReference type="EMBL" id="PKMI01000001">
    <property type="protein sequence ID" value="RBA21996.1"/>
    <property type="molecule type" value="Genomic_DNA"/>
</dbReference>
<feature type="compositionally biased region" description="Polar residues" evidence="1">
    <location>
        <begin position="221"/>
        <end position="238"/>
    </location>
</feature>
<keyword evidence="2" id="KW-0732">Signal</keyword>
<proteinExistence type="predicted"/>
<comment type="caution">
    <text evidence="3">The sequence shown here is derived from an EMBL/GenBank/DDBJ whole genome shotgun (WGS) entry which is preliminary data.</text>
</comment>
<sequence length="506" mass="54508">MSPRLVSLLLLGLITQAGAGYVFKKPDTVCVTYLSTYFVPISSNAPGSVRTDDANITSQTFDAVAASTTFEPGIGPSLDLTETLQLLGLFLMILVLTNWLRVGQAVRRWSAAPKSTDLRILQPTANSALTSIPFSTAIAYVPDDSSDFTSLVDFTSLILPSMEPTQTRPLHTSSFRFPNTSTNAFPTVPIETSEDLTFTNIPGVTFAPSDEATTADILPTSVLSSEPQLTTEDATSSFPEATTPAVPETETTTSELSVSASRTGTAIGIDTTTDIKTTTVIDTTTDIETTIGMETTSTTTTLESASTSEITAEFPTTTSDAETTTTTSLPARACESYLINPTVLFSGDQDNEDGVEELTLPLPVGLYTDFSDTIYVGVNGLISLFDNSIAQSSNNPFQVNALPSVAIAAYWDDLRIHGNAGYEITYRVYDDADYRAVNIDWRVIDADDVVTHFMVILRAYDLSNPESVFLRYFQSNGGKSATIAVQNLDDAKSEQFSYNMENAVPD</sequence>
<feature type="compositionally biased region" description="Low complexity" evidence="1">
    <location>
        <begin position="239"/>
        <end position="260"/>
    </location>
</feature>
<gene>
    <name evidence="3" type="ORF">FPRO05_00343</name>
</gene>
<feature type="region of interest" description="Disordered" evidence="1">
    <location>
        <begin position="221"/>
        <end position="260"/>
    </location>
</feature>
<feature type="region of interest" description="Disordered" evidence="1">
    <location>
        <begin position="298"/>
        <end position="325"/>
    </location>
</feature>
<evidence type="ECO:0000256" key="1">
    <source>
        <dbReference type="SAM" id="MobiDB-lite"/>
    </source>
</evidence>
<evidence type="ECO:0000256" key="2">
    <source>
        <dbReference type="SAM" id="SignalP"/>
    </source>
</evidence>
<reference evidence="3 4" key="1">
    <citation type="submission" date="2017-12" db="EMBL/GenBank/DDBJ databases">
        <title>Genome sequence of the mycotoxigenic crop pathogen Fusarium proliferatum, strain ITEM 2341 from Date Palm.</title>
        <authorList>
            <person name="Almiman B.F."/>
            <person name="Shittu T.A."/>
            <person name="Muthumeenakshi S."/>
            <person name="Baroncelli R."/>
            <person name="Sreenivasaprasada S."/>
        </authorList>
    </citation>
    <scope>NUCLEOTIDE SEQUENCE [LARGE SCALE GENOMIC DNA]</scope>
    <source>
        <strain evidence="3 4">ITEM 2341</strain>
    </source>
</reference>
<feature type="chain" id="PRO_5017000469" description="PA14 domain-containing protein" evidence="2">
    <location>
        <begin position="20"/>
        <end position="506"/>
    </location>
</feature>
<name>A0A365NMR8_GIBIN</name>
<dbReference type="AlphaFoldDB" id="A0A365NMR8"/>